<dbReference type="RefSeq" id="WP_164044221.1">
    <property type="nucleotide sequence ID" value="NZ_JAAGNZ010000011.1"/>
</dbReference>
<comment type="similarity">
    <text evidence="3">Belongs to the HAD-like hydrolase superfamily. CbbY/CbbZ/Gph/YieH family.</text>
</comment>
<proteinExistence type="inferred from homology"/>
<keyword evidence="6" id="KW-1185">Reference proteome</keyword>
<dbReference type="AlphaFoldDB" id="A0A6M0ISD1"/>
<evidence type="ECO:0000313" key="5">
    <source>
        <dbReference type="EMBL" id="NEU70907.1"/>
    </source>
</evidence>
<dbReference type="GO" id="GO:0006281">
    <property type="term" value="P:DNA repair"/>
    <property type="evidence" value="ECO:0007669"/>
    <property type="project" value="TreeGrafter"/>
</dbReference>
<evidence type="ECO:0000256" key="1">
    <source>
        <dbReference type="ARBA" id="ARBA00000830"/>
    </source>
</evidence>
<comment type="caution">
    <text evidence="5">The sequence shown here is derived from an EMBL/GenBank/DDBJ whole genome shotgun (WGS) entry which is preliminary data.</text>
</comment>
<name>A0A6M0ISD1_9BACT</name>
<comment type="pathway">
    <text evidence="2">Organic acid metabolism; glycolate biosynthesis; glycolate from 2-phosphoglycolate: step 1/1.</text>
</comment>
<dbReference type="InterPro" id="IPR041492">
    <property type="entry name" value="HAD_2"/>
</dbReference>
<dbReference type="EMBL" id="JAAGNZ010000011">
    <property type="protein sequence ID" value="NEU70907.1"/>
    <property type="molecule type" value="Genomic_DNA"/>
</dbReference>
<comment type="catalytic activity">
    <reaction evidence="1">
        <text>2-phosphoglycolate + H2O = glycolate + phosphate</text>
        <dbReference type="Rhea" id="RHEA:14369"/>
        <dbReference type="ChEBI" id="CHEBI:15377"/>
        <dbReference type="ChEBI" id="CHEBI:29805"/>
        <dbReference type="ChEBI" id="CHEBI:43474"/>
        <dbReference type="ChEBI" id="CHEBI:58033"/>
        <dbReference type="EC" id="3.1.3.18"/>
    </reaction>
</comment>
<evidence type="ECO:0000256" key="4">
    <source>
        <dbReference type="ARBA" id="ARBA00013078"/>
    </source>
</evidence>
<dbReference type="InterPro" id="IPR050155">
    <property type="entry name" value="HAD-like_hydrolase_sf"/>
</dbReference>
<dbReference type="Gene3D" id="3.40.50.1000">
    <property type="entry name" value="HAD superfamily/HAD-like"/>
    <property type="match status" value="1"/>
</dbReference>
<dbReference type="InterPro" id="IPR006439">
    <property type="entry name" value="HAD-SF_hydro_IA"/>
</dbReference>
<keyword evidence="5" id="KW-0378">Hydrolase</keyword>
<reference evidence="5 6" key="1">
    <citation type="submission" date="2020-02" db="EMBL/GenBank/DDBJ databases">
        <title>Draft genome sequence of two Spirosoma agri KCTC 52727 and Spirosoma terrae KCTC 52035.</title>
        <authorList>
            <person name="Rojas J."/>
            <person name="Ambika Manirajan B."/>
            <person name="Ratering S."/>
            <person name="Suarez C."/>
            <person name="Schnell S."/>
        </authorList>
    </citation>
    <scope>NUCLEOTIDE SEQUENCE [LARGE SCALE GENOMIC DNA]</scope>
    <source>
        <strain evidence="5 6">KCTC 52727</strain>
    </source>
</reference>
<dbReference type="PANTHER" id="PTHR43434:SF1">
    <property type="entry name" value="PHOSPHOGLYCOLATE PHOSPHATASE"/>
    <property type="match status" value="1"/>
</dbReference>
<sequence>MPSLILDLDQTLIDTSSAQNHRKPGGWQTAYGLIPSFIIYDGIAEIFQYIKDKKIKVCIVTTSPSIYCGKVLTHWSIPHDHMICYHDVKRIKPDPEGFLKAIQLLGDNPANILSLGDRAIDIKASKAANVETIGCLWGSAERQLVIDAKPEYLAETAHEALAIVKSKM</sequence>
<dbReference type="PANTHER" id="PTHR43434">
    <property type="entry name" value="PHOSPHOGLYCOLATE PHOSPHATASE"/>
    <property type="match status" value="1"/>
</dbReference>
<dbReference type="EC" id="3.1.3.18" evidence="4"/>
<accession>A0A6M0ISD1</accession>
<dbReference type="Proteomes" id="UP000477386">
    <property type="component" value="Unassembled WGS sequence"/>
</dbReference>
<dbReference type="Pfam" id="PF13419">
    <property type="entry name" value="HAD_2"/>
    <property type="match status" value="1"/>
</dbReference>
<evidence type="ECO:0000256" key="2">
    <source>
        <dbReference type="ARBA" id="ARBA00004818"/>
    </source>
</evidence>
<evidence type="ECO:0000256" key="3">
    <source>
        <dbReference type="ARBA" id="ARBA00006171"/>
    </source>
</evidence>
<organism evidence="5 6">
    <name type="scientific">Spirosoma agri</name>
    <dbReference type="NCBI Taxonomy" id="1987381"/>
    <lineage>
        <taxon>Bacteria</taxon>
        <taxon>Pseudomonadati</taxon>
        <taxon>Bacteroidota</taxon>
        <taxon>Cytophagia</taxon>
        <taxon>Cytophagales</taxon>
        <taxon>Cytophagaceae</taxon>
        <taxon>Spirosoma</taxon>
    </lineage>
</organism>
<dbReference type="SUPFAM" id="SSF56784">
    <property type="entry name" value="HAD-like"/>
    <property type="match status" value="1"/>
</dbReference>
<protein>
    <recommendedName>
        <fullName evidence="4">phosphoglycolate phosphatase</fullName>
        <ecNumber evidence="4">3.1.3.18</ecNumber>
    </recommendedName>
</protein>
<gene>
    <name evidence="5" type="ORF">GK091_28845</name>
</gene>
<dbReference type="InterPro" id="IPR023214">
    <property type="entry name" value="HAD_sf"/>
</dbReference>
<dbReference type="InterPro" id="IPR036412">
    <property type="entry name" value="HAD-like_sf"/>
</dbReference>
<evidence type="ECO:0000313" key="6">
    <source>
        <dbReference type="Proteomes" id="UP000477386"/>
    </source>
</evidence>
<dbReference type="NCBIfam" id="TIGR01549">
    <property type="entry name" value="HAD-SF-IA-v1"/>
    <property type="match status" value="1"/>
</dbReference>
<dbReference type="GO" id="GO:0008967">
    <property type="term" value="F:phosphoglycolate phosphatase activity"/>
    <property type="evidence" value="ECO:0007669"/>
    <property type="project" value="UniProtKB-EC"/>
</dbReference>